<dbReference type="InterPro" id="IPR006577">
    <property type="entry name" value="UAS"/>
</dbReference>
<dbReference type="Proteomes" id="UP000823046">
    <property type="component" value="Unassembled WGS sequence"/>
</dbReference>
<feature type="domain" description="UAS" evidence="2">
    <location>
        <begin position="63"/>
        <end position="180"/>
    </location>
</feature>
<keyword evidence="4" id="KW-1185">Reference proteome</keyword>
<proteinExistence type="predicted"/>
<sequence length="224" mass="26004">MLDPDEIYSQKLLSDTGERTQFNRLNMGNIFAADTQNKEERPQRGLSALFAPPVEMNCEKPFETVRMDSKTVPMYINCARELACSSQRWLLVNIQRNDNFYCHRLNRDIWSNESVREVLKSHYVFWQREAENDEAADLFCELYDVTDFPYVAVIDPRTVIEFTEAPVRKVYPPTVAASADISPLENNVRSQIPQHTRVHQEAEQFRDEDSLPEEQPSLSNVNRG</sequence>
<gene>
    <name evidence="3" type="ORF">IE077_004422</name>
</gene>
<dbReference type="SMART" id="SM00594">
    <property type="entry name" value="UAS"/>
    <property type="match status" value="1"/>
</dbReference>
<feature type="compositionally biased region" description="Basic and acidic residues" evidence="1">
    <location>
        <begin position="198"/>
        <end position="209"/>
    </location>
</feature>
<dbReference type="PANTHER" id="PTHR23322">
    <property type="entry name" value="FAS-ASSOCIATED PROTEIN"/>
    <property type="match status" value="1"/>
</dbReference>
<dbReference type="PANTHER" id="PTHR23322:SF6">
    <property type="entry name" value="UBX DOMAIN-CONTAINING PROTEIN 7"/>
    <property type="match status" value="1"/>
</dbReference>
<dbReference type="CDD" id="cd02958">
    <property type="entry name" value="UAS"/>
    <property type="match status" value="1"/>
</dbReference>
<name>A0ABQ7JA60_9APIC</name>
<dbReference type="EMBL" id="JADAQX010000287">
    <property type="protein sequence ID" value="KAF8820845.1"/>
    <property type="molecule type" value="Genomic_DNA"/>
</dbReference>
<evidence type="ECO:0000256" key="1">
    <source>
        <dbReference type="SAM" id="MobiDB-lite"/>
    </source>
</evidence>
<evidence type="ECO:0000313" key="4">
    <source>
        <dbReference type="Proteomes" id="UP000823046"/>
    </source>
</evidence>
<dbReference type="InterPro" id="IPR036249">
    <property type="entry name" value="Thioredoxin-like_sf"/>
</dbReference>
<evidence type="ECO:0000313" key="3">
    <source>
        <dbReference type="EMBL" id="KAF8820845.1"/>
    </source>
</evidence>
<feature type="region of interest" description="Disordered" evidence="1">
    <location>
        <begin position="191"/>
        <end position="224"/>
    </location>
</feature>
<organism evidence="3 4">
    <name type="scientific">Cardiosporidium cionae</name>
    <dbReference type="NCBI Taxonomy" id="476202"/>
    <lineage>
        <taxon>Eukaryota</taxon>
        <taxon>Sar</taxon>
        <taxon>Alveolata</taxon>
        <taxon>Apicomplexa</taxon>
        <taxon>Aconoidasida</taxon>
        <taxon>Nephromycida</taxon>
        <taxon>Cardiosporidium</taxon>
    </lineage>
</organism>
<dbReference type="Pfam" id="PF13899">
    <property type="entry name" value="Thioredoxin_7"/>
    <property type="match status" value="1"/>
</dbReference>
<dbReference type="SUPFAM" id="SSF52833">
    <property type="entry name" value="Thioredoxin-like"/>
    <property type="match status" value="1"/>
</dbReference>
<accession>A0ABQ7JA60</accession>
<dbReference type="Gene3D" id="3.40.30.10">
    <property type="entry name" value="Glutaredoxin"/>
    <property type="match status" value="1"/>
</dbReference>
<reference evidence="3 4" key="1">
    <citation type="journal article" date="2020" name="bioRxiv">
        <title>Metabolic contributions of an alphaproteobacterial endosymbiont in the apicomplexan Cardiosporidium cionae.</title>
        <authorList>
            <person name="Hunter E.S."/>
            <person name="Paight C.J."/>
            <person name="Lane C.E."/>
        </authorList>
    </citation>
    <scope>NUCLEOTIDE SEQUENCE [LARGE SCALE GENOMIC DNA]</scope>
    <source>
        <strain evidence="3">ESH_2018</strain>
    </source>
</reference>
<dbReference type="InterPro" id="IPR050730">
    <property type="entry name" value="UBX_domain-protein"/>
</dbReference>
<protein>
    <recommendedName>
        <fullName evidence="2">UAS domain-containing protein</fullName>
    </recommendedName>
</protein>
<comment type="caution">
    <text evidence="3">The sequence shown here is derived from an EMBL/GenBank/DDBJ whole genome shotgun (WGS) entry which is preliminary data.</text>
</comment>
<evidence type="ECO:0000259" key="2">
    <source>
        <dbReference type="SMART" id="SM00594"/>
    </source>
</evidence>